<evidence type="ECO:0000313" key="3">
    <source>
        <dbReference type="Proteomes" id="UP000709959"/>
    </source>
</evidence>
<evidence type="ECO:0008006" key="4">
    <source>
        <dbReference type="Google" id="ProtNLM"/>
    </source>
</evidence>
<organism evidence="2 3">
    <name type="scientific">Candidatus Geothrix odensensis</name>
    <dbReference type="NCBI Taxonomy" id="2954440"/>
    <lineage>
        <taxon>Bacteria</taxon>
        <taxon>Pseudomonadati</taxon>
        <taxon>Acidobacteriota</taxon>
        <taxon>Holophagae</taxon>
        <taxon>Holophagales</taxon>
        <taxon>Holophagaceae</taxon>
        <taxon>Geothrix</taxon>
    </lineage>
</organism>
<accession>A0A936F1W8</accession>
<protein>
    <recommendedName>
        <fullName evidence="4">Magnesium transporter MgtE intracellular domain-containing protein</fullName>
    </recommendedName>
</protein>
<reference evidence="2 3" key="1">
    <citation type="submission" date="2020-10" db="EMBL/GenBank/DDBJ databases">
        <title>Connecting structure to function with the recovery of over 1000 high-quality activated sludge metagenome-assembled genomes encoding full-length rRNA genes using long-read sequencing.</title>
        <authorList>
            <person name="Singleton C.M."/>
            <person name="Petriglieri F."/>
            <person name="Kristensen J.M."/>
            <person name="Kirkegaard R.H."/>
            <person name="Michaelsen T.Y."/>
            <person name="Andersen M.H."/>
            <person name="Karst S.M."/>
            <person name="Dueholm M.S."/>
            <person name="Nielsen P.H."/>
            <person name="Albertsen M."/>
        </authorList>
    </citation>
    <scope>NUCLEOTIDE SEQUENCE [LARGE SCALE GENOMIC DNA]</scope>
    <source>
        <strain evidence="2">OdNE_18-Q3-R46-58_MAXAC.008</strain>
    </source>
</reference>
<keyword evidence="1" id="KW-0175">Coiled coil</keyword>
<sequence>MNARFLLWISAPVALSVGVLWLSAQEPKGEPKAALAEGVKVAELASQLQNRERAIAQKEAELRQLEQRLTTLQATLDKDRGDLAAREKAVQEALAKVENLKQRPAIDPQIIRTYEAMDPAAGAQAMKELASQNLEVAVALLAGMTPKKAGKLMDQLAPLDAKLAGRLSERVGMSRPKDPAAGV</sequence>
<evidence type="ECO:0000313" key="2">
    <source>
        <dbReference type="EMBL" id="MBK8572363.1"/>
    </source>
</evidence>
<name>A0A936F1W8_9BACT</name>
<dbReference type="EMBL" id="JADKCH010000004">
    <property type="protein sequence ID" value="MBK8572363.1"/>
    <property type="molecule type" value="Genomic_DNA"/>
</dbReference>
<feature type="coiled-coil region" evidence="1">
    <location>
        <begin position="41"/>
        <end position="103"/>
    </location>
</feature>
<evidence type="ECO:0000256" key="1">
    <source>
        <dbReference type="SAM" id="Coils"/>
    </source>
</evidence>
<dbReference type="AlphaFoldDB" id="A0A936F1W8"/>
<proteinExistence type="predicted"/>
<gene>
    <name evidence="2" type="ORF">IPN91_06870</name>
</gene>
<comment type="caution">
    <text evidence="2">The sequence shown here is derived from an EMBL/GenBank/DDBJ whole genome shotgun (WGS) entry which is preliminary data.</text>
</comment>
<dbReference type="Proteomes" id="UP000709959">
    <property type="component" value="Unassembled WGS sequence"/>
</dbReference>
<dbReference type="Gene3D" id="1.20.5.340">
    <property type="match status" value="1"/>
</dbReference>